<reference evidence="4" key="1">
    <citation type="submission" date="2021-12" db="EMBL/GenBank/DDBJ databases">
        <authorList>
            <person name="Rodrigo-Torres L."/>
            <person name="Arahal R. D."/>
            <person name="Lucena T."/>
        </authorList>
    </citation>
    <scope>NUCLEOTIDE SEQUENCE</scope>
    <source>
        <strain evidence="4">CECT 8419</strain>
    </source>
</reference>
<dbReference type="EMBL" id="CAKLPZ010000001">
    <property type="protein sequence ID" value="CAH0999116.1"/>
    <property type="molecule type" value="Genomic_DNA"/>
</dbReference>
<accession>A0ABM9AXF1</accession>
<gene>
    <name evidence="4" type="ORF">LEM8419_00412</name>
</gene>
<dbReference type="Pfam" id="PF19573">
    <property type="entry name" value="DUF6089"/>
    <property type="match status" value="1"/>
</dbReference>
<sequence length="305" mass="34737">MRLATTVLTLCFFFLPLTSQAQLQMRGWELGGWLGSSFYLGDLNTQFRLNHPNIAGGLMARYNFNHRIAVRGGLSHGRIEAYDSDSENSFERIRNLSFQTRLTELSGQLEFNFLPYYHGSRQYFFTPYAFVGFAGFHYVPRTVTDGGTSIKLRQLGTEGQTQGNRYSPFGLALSYGIGIRWDLSYAWSMDVHLDLRNTTTDYLDDVSTVYPDPDQLRATNGEAAFFLSDRSLAPEDGGPRLARAGTQRGDDTVNDKYFFLGIGLNYYFGDVICPTVNKDKKVRRRQKRAAKKRSQEASRRKRERG</sequence>
<name>A0ABM9AXF1_9BACT</name>
<dbReference type="InterPro" id="IPR045743">
    <property type="entry name" value="DUF6089"/>
</dbReference>
<dbReference type="Proteomes" id="UP000837803">
    <property type="component" value="Unassembled WGS sequence"/>
</dbReference>
<evidence type="ECO:0000259" key="3">
    <source>
        <dbReference type="Pfam" id="PF19573"/>
    </source>
</evidence>
<feature type="domain" description="DUF6089" evidence="3">
    <location>
        <begin position="15"/>
        <end position="205"/>
    </location>
</feature>
<evidence type="ECO:0000256" key="1">
    <source>
        <dbReference type="SAM" id="MobiDB-lite"/>
    </source>
</evidence>
<protein>
    <recommendedName>
        <fullName evidence="3">DUF6089 domain-containing protein</fullName>
    </recommendedName>
</protein>
<dbReference type="RefSeq" id="WP_238749313.1">
    <property type="nucleotide sequence ID" value="NZ_CAKLPZ010000001.1"/>
</dbReference>
<comment type="caution">
    <text evidence="4">The sequence shown here is derived from an EMBL/GenBank/DDBJ whole genome shotgun (WGS) entry which is preliminary data.</text>
</comment>
<dbReference type="SUPFAM" id="SSF56925">
    <property type="entry name" value="OMPA-like"/>
    <property type="match status" value="1"/>
</dbReference>
<feature type="signal peptide" evidence="2">
    <location>
        <begin position="1"/>
        <end position="21"/>
    </location>
</feature>
<feature type="chain" id="PRO_5046332932" description="DUF6089 domain-containing protein" evidence="2">
    <location>
        <begin position="22"/>
        <end position="305"/>
    </location>
</feature>
<dbReference type="Gene3D" id="2.40.160.20">
    <property type="match status" value="1"/>
</dbReference>
<keyword evidence="5" id="KW-1185">Reference proteome</keyword>
<keyword evidence="2" id="KW-0732">Signal</keyword>
<proteinExistence type="predicted"/>
<dbReference type="InterPro" id="IPR011250">
    <property type="entry name" value="OMP/PagP_B-barrel"/>
</dbReference>
<evidence type="ECO:0000256" key="2">
    <source>
        <dbReference type="SAM" id="SignalP"/>
    </source>
</evidence>
<evidence type="ECO:0000313" key="5">
    <source>
        <dbReference type="Proteomes" id="UP000837803"/>
    </source>
</evidence>
<evidence type="ECO:0000313" key="4">
    <source>
        <dbReference type="EMBL" id="CAH0999116.1"/>
    </source>
</evidence>
<organism evidence="4 5">
    <name type="scientific">Neolewinella maritima</name>
    <dbReference type="NCBI Taxonomy" id="1383882"/>
    <lineage>
        <taxon>Bacteria</taxon>
        <taxon>Pseudomonadati</taxon>
        <taxon>Bacteroidota</taxon>
        <taxon>Saprospiria</taxon>
        <taxon>Saprospirales</taxon>
        <taxon>Lewinellaceae</taxon>
        <taxon>Neolewinella</taxon>
    </lineage>
</organism>
<feature type="compositionally biased region" description="Basic residues" evidence="1">
    <location>
        <begin position="281"/>
        <end position="292"/>
    </location>
</feature>
<feature type="region of interest" description="Disordered" evidence="1">
    <location>
        <begin position="281"/>
        <end position="305"/>
    </location>
</feature>